<dbReference type="Proteomes" id="UP000326565">
    <property type="component" value="Unassembled WGS sequence"/>
</dbReference>
<name>A0A5N5XFZ4_9EURO</name>
<dbReference type="PANTHER" id="PTHR23033">
    <property type="entry name" value="BETA1,3-GALACTOSYLTRANSFERASE"/>
    <property type="match status" value="1"/>
</dbReference>
<reference evidence="14 15" key="1">
    <citation type="submission" date="2019-04" db="EMBL/GenBank/DDBJ databases">
        <title>Friends and foes A comparative genomics study of 23 Aspergillus species from section Flavi.</title>
        <authorList>
            <consortium name="DOE Joint Genome Institute"/>
            <person name="Kjaerbolling I."/>
            <person name="Vesth T."/>
            <person name="Frisvad J.C."/>
            <person name="Nybo J.L."/>
            <person name="Theobald S."/>
            <person name="Kildgaard S."/>
            <person name="Isbrandt T."/>
            <person name="Kuo A."/>
            <person name="Sato A."/>
            <person name="Lyhne E.K."/>
            <person name="Kogle M.E."/>
            <person name="Wiebenga A."/>
            <person name="Kun R.S."/>
            <person name="Lubbers R.J."/>
            <person name="Makela M.R."/>
            <person name="Barry K."/>
            <person name="Chovatia M."/>
            <person name="Clum A."/>
            <person name="Daum C."/>
            <person name="Haridas S."/>
            <person name="He G."/>
            <person name="LaButti K."/>
            <person name="Lipzen A."/>
            <person name="Mondo S."/>
            <person name="Riley R."/>
            <person name="Salamov A."/>
            <person name="Simmons B.A."/>
            <person name="Magnuson J.K."/>
            <person name="Henrissat B."/>
            <person name="Mortensen U.H."/>
            <person name="Larsen T.O."/>
            <person name="Devries R.P."/>
            <person name="Grigoriev I.V."/>
            <person name="Machida M."/>
            <person name="Baker S.E."/>
            <person name="Andersen M.R."/>
        </authorList>
    </citation>
    <scope>NUCLEOTIDE SEQUENCE [LARGE SCALE GENOMIC DNA]</scope>
    <source>
        <strain evidence="14 15">CBS 151.66</strain>
    </source>
</reference>
<keyword evidence="7" id="KW-0812">Transmembrane</keyword>
<dbReference type="GO" id="GO:0016020">
    <property type="term" value="C:membrane"/>
    <property type="evidence" value="ECO:0007669"/>
    <property type="project" value="UniProtKB-SubCell"/>
</dbReference>
<evidence type="ECO:0000256" key="1">
    <source>
        <dbReference type="ARBA" id="ARBA00004606"/>
    </source>
</evidence>
<evidence type="ECO:0000256" key="4">
    <source>
        <dbReference type="ARBA" id="ARBA00012557"/>
    </source>
</evidence>
<dbReference type="InterPro" id="IPR003378">
    <property type="entry name" value="Fringe-like_glycosylTrfase"/>
</dbReference>
<evidence type="ECO:0000256" key="2">
    <source>
        <dbReference type="ARBA" id="ARBA00004922"/>
    </source>
</evidence>
<sequence length="442" mass="50267">MICLSHPRRSMFIVATALSLFLVYAFLRSSPGAYVEGLNVGYTQKVTDVSPPCRHIHGMDDILVVLKTGATEALEKVPVHINTTLKCLPHYVVFSDYEEEIAGVRTYDVLRTVRKETKDTDSDFALYNRLQAQGRQGLLADDWKDDVNGPLGKPGNPGWKLDKWKFVPMLDEARLVKPDAKWYVFIEADSYVIWPNLAAWLSQLNHTQPYYLGSPMQIGDTTFAYGGSGIIISSEALYRVSKHRAEQPKEVEEITARNWAGDSVLGKVLHDVNVPLLWSWPLLLTARVWEFDHLAEGYGRKPWCYPAVSYHHMTIEDIQSMWQFEQHWFGSGEHILLLHRDVFRGLVFNSTLLGRDDWDNLSTEPALEGNDSDIITTVECAQKCYRDPQCLQFSFENNKCKTSKTVFKGFSRQGILSGWMNSRIRALLSTSDSCSEARYILG</sequence>
<accession>A0A5N5XFZ4</accession>
<dbReference type="EMBL" id="ML732149">
    <property type="protein sequence ID" value="KAB8079658.1"/>
    <property type="molecule type" value="Genomic_DNA"/>
</dbReference>
<evidence type="ECO:0000256" key="12">
    <source>
        <dbReference type="SAM" id="SignalP"/>
    </source>
</evidence>
<comment type="pathway">
    <text evidence="2">Protein modification; protein glycosylation.</text>
</comment>
<evidence type="ECO:0000313" key="15">
    <source>
        <dbReference type="Proteomes" id="UP000326565"/>
    </source>
</evidence>
<dbReference type="PANTHER" id="PTHR23033:SF47">
    <property type="entry name" value="APPLE DOMAIN-CONTAINING PROTEIN-RELATED"/>
    <property type="match status" value="1"/>
</dbReference>
<dbReference type="Gene3D" id="3.90.550.50">
    <property type="match status" value="1"/>
</dbReference>
<evidence type="ECO:0000256" key="11">
    <source>
        <dbReference type="ARBA" id="ARBA00023136"/>
    </source>
</evidence>
<comment type="similarity">
    <text evidence="3">Belongs to the glycosyltransferase 31 family. Beta3-Gal-T subfamily.</text>
</comment>
<keyword evidence="8" id="KW-0547">Nucleotide-binding</keyword>
<dbReference type="EC" id="2.4.1.122" evidence="4"/>
<feature type="signal peptide" evidence="12">
    <location>
        <begin position="1"/>
        <end position="25"/>
    </location>
</feature>
<evidence type="ECO:0000313" key="14">
    <source>
        <dbReference type="EMBL" id="KAB8079658.1"/>
    </source>
</evidence>
<keyword evidence="11" id="KW-0472">Membrane</keyword>
<organism evidence="14 15">
    <name type="scientific">Aspergillus leporis</name>
    <dbReference type="NCBI Taxonomy" id="41062"/>
    <lineage>
        <taxon>Eukaryota</taxon>
        <taxon>Fungi</taxon>
        <taxon>Dikarya</taxon>
        <taxon>Ascomycota</taxon>
        <taxon>Pezizomycotina</taxon>
        <taxon>Eurotiomycetes</taxon>
        <taxon>Eurotiomycetidae</taxon>
        <taxon>Eurotiales</taxon>
        <taxon>Aspergillaceae</taxon>
        <taxon>Aspergillus</taxon>
        <taxon>Aspergillus subgen. Circumdati</taxon>
    </lineage>
</organism>
<dbReference type="GO" id="GO:0016263">
    <property type="term" value="F:glycoprotein-N-acetylgalactosamine 3-beta-galactosyltransferase activity"/>
    <property type="evidence" value="ECO:0007669"/>
    <property type="project" value="UniProtKB-EC"/>
</dbReference>
<dbReference type="AlphaFoldDB" id="A0A5N5XFZ4"/>
<protein>
    <recommendedName>
        <fullName evidence="4">N-acetylgalactosaminide beta-1,3-galactosyltransferase</fullName>
        <ecNumber evidence="4">2.4.1.122</ecNumber>
    </recommendedName>
</protein>
<evidence type="ECO:0000256" key="9">
    <source>
        <dbReference type="ARBA" id="ARBA00022968"/>
    </source>
</evidence>
<keyword evidence="9" id="KW-0735">Signal-anchor</keyword>
<feature type="domain" description="Fringe-like glycosyltransferase" evidence="13">
    <location>
        <begin position="174"/>
        <end position="277"/>
    </location>
</feature>
<keyword evidence="12" id="KW-0732">Signal</keyword>
<gene>
    <name evidence="14" type="ORF">BDV29DRAFT_164163</name>
</gene>
<dbReference type="InterPro" id="IPR026050">
    <property type="entry name" value="C1GALT1/C1GALT1_chp1"/>
</dbReference>
<keyword evidence="6" id="KW-0808">Transferase</keyword>
<evidence type="ECO:0000256" key="10">
    <source>
        <dbReference type="ARBA" id="ARBA00022989"/>
    </source>
</evidence>
<keyword evidence="5" id="KW-0328">Glycosyltransferase</keyword>
<evidence type="ECO:0000259" key="13">
    <source>
        <dbReference type="Pfam" id="PF02434"/>
    </source>
</evidence>
<keyword evidence="10" id="KW-1133">Transmembrane helix</keyword>
<proteinExistence type="inferred from homology"/>
<evidence type="ECO:0000256" key="5">
    <source>
        <dbReference type="ARBA" id="ARBA00022676"/>
    </source>
</evidence>
<keyword evidence="15" id="KW-1185">Reference proteome</keyword>
<dbReference type="GO" id="GO:0000166">
    <property type="term" value="F:nucleotide binding"/>
    <property type="evidence" value="ECO:0007669"/>
    <property type="project" value="UniProtKB-KW"/>
</dbReference>
<dbReference type="Pfam" id="PF02434">
    <property type="entry name" value="Fringe"/>
    <property type="match status" value="1"/>
</dbReference>
<evidence type="ECO:0000256" key="6">
    <source>
        <dbReference type="ARBA" id="ARBA00022679"/>
    </source>
</evidence>
<feature type="chain" id="PRO_5024997072" description="N-acetylgalactosaminide beta-1,3-galactosyltransferase" evidence="12">
    <location>
        <begin position="26"/>
        <end position="442"/>
    </location>
</feature>
<dbReference type="OrthoDB" id="414175at2759"/>
<evidence type="ECO:0000256" key="7">
    <source>
        <dbReference type="ARBA" id="ARBA00022692"/>
    </source>
</evidence>
<comment type="subcellular location">
    <subcellularLocation>
        <location evidence="1">Membrane</location>
        <topology evidence="1">Single-pass type II membrane protein</topology>
    </subcellularLocation>
</comment>
<evidence type="ECO:0000256" key="8">
    <source>
        <dbReference type="ARBA" id="ARBA00022741"/>
    </source>
</evidence>
<evidence type="ECO:0000256" key="3">
    <source>
        <dbReference type="ARBA" id="ARBA00006462"/>
    </source>
</evidence>